<comment type="cofactor">
    <cofactor evidence="12 13">
        <name>Zn(2+)</name>
        <dbReference type="ChEBI" id="CHEBI:29105"/>
    </cofactor>
    <text evidence="12 13">Binds 1 zinc ion per monomer.</text>
</comment>
<evidence type="ECO:0000256" key="10">
    <source>
        <dbReference type="ARBA" id="ARBA00023125"/>
    </source>
</evidence>
<keyword evidence="4 12" id="KW-0548">Nucleotidyltransferase</keyword>
<evidence type="ECO:0000256" key="5">
    <source>
        <dbReference type="ARBA" id="ARBA00022705"/>
    </source>
</evidence>
<evidence type="ECO:0000256" key="3">
    <source>
        <dbReference type="ARBA" id="ARBA00022679"/>
    </source>
</evidence>
<dbReference type="SUPFAM" id="SSF56731">
    <property type="entry name" value="DNA primase core"/>
    <property type="match status" value="1"/>
</dbReference>
<dbReference type="InterPro" id="IPR013264">
    <property type="entry name" value="DNAG_N"/>
</dbReference>
<dbReference type="SMART" id="SM00400">
    <property type="entry name" value="ZnF_CHCC"/>
    <property type="match status" value="1"/>
</dbReference>
<dbReference type="InterPro" id="IPR016136">
    <property type="entry name" value="DNA_helicase_N/primase_C"/>
</dbReference>
<evidence type="ECO:0000256" key="1">
    <source>
        <dbReference type="ARBA" id="ARBA00022478"/>
    </source>
</evidence>
<dbReference type="CDD" id="cd03364">
    <property type="entry name" value="TOPRIM_DnaG_primases"/>
    <property type="match status" value="1"/>
</dbReference>
<dbReference type="PANTHER" id="PTHR30313">
    <property type="entry name" value="DNA PRIMASE"/>
    <property type="match status" value="1"/>
</dbReference>
<dbReference type="SUPFAM" id="SSF57783">
    <property type="entry name" value="Zinc beta-ribbon"/>
    <property type="match status" value="1"/>
</dbReference>
<name>A0ABR7N1N2_9FIRM</name>
<evidence type="ECO:0000313" key="16">
    <source>
        <dbReference type="Proteomes" id="UP000606193"/>
    </source>
</evidence>
<comment type="function">
    <text evidence="12 13">RNA polymerase that catalyzes the synthesis of short RNA molecules used as primers for DNA polymerase during DNA replication.</text>
</comment>
<evidence type="ECO:0000256" key="4">
    <source>
        <dbReference type="ARBA" id="ARBA00022695"/>
    </source>
</evidence>
<dbReference type="InterPro" id="IPR030846">
    <property type="entry name" value="DnaG_bac"/>
</dbReference>
<dbReference type="Pfam" id="PF01807">
    <property type="entry name" value="Zn_ribbon_DnaG"/>
    <property type="match status" value="1"/>
</dbReference>
<protein>
    <recommendedName>
        <fullName evidence="12 13">DNA primase</fullName>
        <ecNumber evidence="12">2.7.7.101</ecNumber>
    </recommendedName>
</protein>
<accession>A0ABR7N1N2</accession>
<dbReference type="EC" id="2.7.7.101" evidence="12"/>
<dbReference type="Gene3D" id="3.40.1360.10">
    <property type="match status" value="1"/>
</dbReference>
<dbReference type="RefSeq" id="WP_249297892.1">
    <property type="nucleotide sequence ID" value="NZ_JACRSX010000008.1"/>
</dbReference>
<evidence type="ECO:0000256" key="2">
    <source>
        <dbReference type="ARBA" id="ARBA00022515"/>
    </source>
</evidence>
<dbReference type="Gene3D" id="3.90.580.10">
    <property type="entry name" value="Zinc finger, CHC2-type domain"/>
    <property type="match status" value="1"/>
</dbReference>
<keyword evidence="2 12" id="KW-0639">Primosome</keyword>
<dbReference type="InterPro" id="IPR036977">
    <property type="entry name" value="DNA_primase_Znf_CHC2"/>
</dbReference>
<keyword evidence="10 12" id="KW-0238">DNA-binding</keyword>
<dbReference type="PIRSF" id="PIRSF002811">
    <property type="entry name" value="DnaG"/>
    <property type="match status" value="1"/>
</dbReference>
<keyword evidence="7 12" id="KW-0863">Zinc-finger</keyword>
<dbReference type="InterPro" id="IPR034151">
    <property type="entry name" value="TOPRIM_DnaG_bac"/>
</dbReference>
<keyword evidence="3 12" id="KW-0808">Transferase</keyword>
<comment type="similarity">
    <text evidence="12 13">Belongs to the DnaG primase family.</text>
</comment>
<dbReference type="EMBL" id="JACRSX010000008">
    <property type="protein sequence ID" value="MBC8562544.1"/>
    <property type="molecule type" value="Genomic_DNA"/>
</dbReference>
<keyword evidence="1 12" id="KW-0240">DNA-directed RNA polymerase</keyword>
<dbReference type="PANTHER" id="PTHR30313:SF2">
    <property type="entry name" value="DNA PRIMASE"/>
    <property type="match status" value="1"/>
</dbReference>
<comment type="domain">
    <text evidence="12">Contains an N-terminal zinc-binding domain, a central core domain that contains the primase activity, and a C-terminal DnaB-binding domain.</text>
</comment>
<organism evidence="15 16">
    <name type="scientific">Jutongia huaianensis</name>
    <dbReference type="NCBI Taxonomy" id="2763668"/>
    <lineage>
        <taxon>Bacteria</taxon>
        <taxon>Bacillati</taxon>
        <taxon>Bacillota</taxon>
        <taxon>Clostridia</taxon>
        <taxon>Lachnospirales</taxon>
        <taxon>Lachnospiraceae</taxon>
        <taxon>Jutongia</taxon>
    </lineage>
</organism>
<dbReference type="Gene3D" id="3.90.980.10">
    <property type="entry name" value="DNA primase, catalytic core, N-terminal domain"/>
    <property type="match status" value="1"/>
</dbReference>
<dbReference type="InterPro" id="IPR006171">
    <property type="entry name" value="TOPRIM_dom"/>
</dbReference>
<evidence type="ECO:0000259" key="14">
    <source>
        <dbReference type="PROSITE" id="PS50880"/>
    </source>
</evidence>
<dbReference type="Gene3D" id="1.10.860.10">
    <property type="entry name" value="DNAb Helicase, Chain A"/>
    <property type="match status" value="1"/>
</dbReference>
<keyword evidence="8 12" id="KW-0862">Zinc</keyword>
<dbReference type="InterPro" id="IPR019475">
    <property type="entry name" value="DNA_primase_DnaB-bd"/>
</dbReference>
<evidence type="ECO:0000313" key="15">
    <source>
        <dbReference type="EMBL" id="MBC8562544.1"/>
    </source>
</evidence>
<dbReference type="HAMAP" id="MF_00974">
    <property type="entry name" value="DNA_primase_DnaG"/>
    <property type="match status" value="1"/>
</dbReference>
<dbReference type="InterPro" id="IPR050219">
    <property type="entry name" value="DnaG_primase"/>
</dbReference>
<dbReference type="Pfam" id="PF08275">
    <property type="entry name" value="DNAG_N"/>
    <property type="match status" value="1"/>
</dbReference>
<keyword evidence="9" id="KW-0460">Magnesium</keyword>
<dbReference type="InterPro" id="IPR002694">
    <property type="entry name" value="Znf_CHC2"/>
</dbReference>
<dbReference type="PROSITE" id="PS50880">
    <property type="entry name" value="TOPRIM"/>
    <property type="match status" value="1"/>
</dbReference>
<keyword evidence="16" id="KW-1185">Reference proteome</keyword>
<comment type="caution">
    <text evidence="15">The sequence shown here is derived from an EMBL/GenBank/DDBJ whole genome shotgun (WGS) entry which is preliminary data.</text>
</comment>
<dbReference type="NCBIfam" id="TIGR01391">
    <property type="entry name" value="dnaG"/>
    <property type="match status" value="1"/>
</dbReference>
<gene>
    <name evidence="12" type="primary">dnaG</name>
    <name evidence="15" type="ORF">H8704_07870</name>
</gene>
<dbReference type="InterPro" id="IPR006295">
    <property type="entry name" value="DNA_primase_DnaG"/>
</dbReference>
<evidence type="ECO:0000256" key="12">
    <source>
        <dbReference type="HAMAP-Rule" id="MF_00974"/>
    </source>
</evidence>
<feature type="zinc finger region" description="CHC2-type" evidence="12">
    <location>
        <begin position="39"/>
        <end position="63"/>
    </location>
</feature>
<keyword evidence="6 12" id="KW-0479">Metal-binding</keyword>
<comment type="catalytic activity">
    <reaction evidence="12">
        <text>ssDNA + n NTP = ssDNA/pppN(pN)n-1 hybrid + (n-1) diphosphate.</text>
        <dbReference type="EC" id="2.7.7.101"/>
    </reaction>
</comment>
<dbReference type="Pfam" id="PF10410">
    <property type="entry name" value="DnaB_bind"/>
    <property type="match status" value="1"/>
</dbReference>
<reference evidence="15 16" key="1">
    <citation type="submission" date="2020-08" db="EMBL/GenBank/DDBJ databases">
        <title>Genome public.</title>
        <authorList>
            <person name="Liu C."/>
            <person name="Sun Q."/>
        </authorList>
    </citation>
    <scope>NUCLEOTIDE SEQUENCE [LARGE SCALE GENOMIC DNA]</scope>
    <source>
        <strain evidence="15 16">NSJ-37</strain>
    </source>
</reference>
<keyword evidence="5 12" id="KW-0235">DNA replication</keyword>
<evidence type="ECO:0000256" key="9">
    <source>
        <dbReference type="ARBA" id="ARBA00022842"/>
    </source>
</evidence>
<dbReference type="Pfam" id="PF13155">
    <property type="entry name" value="Toprim_2"/>
    <property type="match status" value="1"/>
</dbReference>
<sequence>MPWYSEEQIEEVRSRSDIVSVIGRYVRLKRTGSGYTGLCPFHNEKTPSFYVNPARQMYKCFGCGVGGNVLTFVMEYENLTFPEAMEMLAEQAGIDLPKQEMTAQQKQQEGIRLTLLEINKKAARYYFALLKSPRGKVGYDYLTGRGLTDETILHFGLGFAGQGGGELYQYLKKEGYSDQILKETGLFKMDERGVYDKFWNRVMFPIMDVNNRVIGFGGRVMGDAKPKYLNSPETKIFDKSRNLFGLNYAKRGKRNNMILCEGYMDVIALHQAGFTNAVASLGTAFTEQQANLIRRYTDEVLLTYDSDGAGVKAAMRAIPMLRRAGITGKVIHMEPYKDPDEFIKNLGADEFEKRIEEAQNSFFFEIEVTKRNYSMSDPDQKTKFIHEIARKLLVFEDKIQRNNYLEAVAARYNIKTEDLQQLVVRYGNQMPSGYEEVMEERQQERLRKGRKKELREGISYSYRLLLSWLIEEPQLFRQISQWIKPEDFEEGLYRTVAKELYEQMEKEELEPARIIGHFTEVEEQNKVASMFQTSFGSEIQAEEKKKAITDLILKIKEHSLERQAGEVTDLNELQKLVQQKKMLQGAVKLHIS</sequence>
<proteinExistence type="inferred from homology"/>
<evidence type="ECO:0000256" key="13">
    <source>
        <dbReference type="PIRNR" id="PIRNR002811"/>
    </source>
</evidence>
<keyword evidence="11 12" id="KW-0804">Transcription</keyword>
<dbReference type="Proteomes" id="UP000606193">
    <property type="component" value="Unassembled WGS sequence"/>
</dbReference>
<evidence type="ECO:0000256" key="8">
    <source>
        <dbReference type="ARBA" id="ARBA00022833"/>
    </source>
</evidence>
<evidence type="ECO:0000256" key="7">
    <source>
        <dbReference type="ARBA" id="ARBA00022771"/>
    </source>
</evidence>
<comment type="subunit">
    <text evidence="12">Monomer. Interacts with DnaB.</text>
</comment>
<evidence type="ECO:0000256" key="11">
    <source>
        <dbReference type="ARBA" id="ARBA00023163"/>
    </source>
</evidence>
<feature type="domain" description="Toprim" evidence="14">
    <location>
        <begin position="255"/>
        <end position="336"/>
    </location>
</feature>
<dbReference type="SMART" id="SM00493">
    <property type="entry name" value="TOPRIM"/>
    <property type="match status" value="1"/>
</dbReference>
<dbReference type="InterPro" id="IPR037068">
    <property type="entry name" value="DNA_primase_core_N_sf"/>
</dbReference>
<evidence type="ECO:0000256" key="6">
    <source>
        <dbReference type="ARBA" id="ARBA00022723"/>
    </source>
</evidence>